<keyword evidence="4" id="KW-1185">Reference proteome</keyword>
<dbReference type="WBParaSite" id="Pan_g14900.t1">
    <property type="protein sequence ID" value="Pan_g14900.t1"/>
    <property type="gene ID" value="Pan_g14900"/>
</dbReference>
<dbReference type="PROSITE" id="PS51670">
    <property type="entry name" value="SHKT"/>
    <property type="match status" value="1"/>
</dbReference>
<evidence type="ECO:0000259" key="3">
    <source>
        <dbReference type="PROSITE" id="PS51670"/>
    </source>
</evidence>
<organism evidence="4 5">
    <name type="scientific">Panagrellus redivivus</name>
    <name type="common">Microworm</name>
    <dbReference type="NCBI Taxonomy" id="6233"/>
    <lineage>
        <taxon>Eukaryota</taxon>
        <taxon>Metazoa</taxon>
        <taxon>Ecdysozoa</taxon>
        <taxon>Nematoda</taxon>
        <taxon>Chromadorea</taxon>
        <taxon>Rhabditida</taxon>
        <taxon>Tylenchina</taxon>
        <taxon>Panagrolaimomorpha</taxon>
        <taxon>Panagrolaimoidea</taxon>
        <taxon>Panagrolaimidae</taxon>
        <taxon>Panagrellus</taxon>
    </lineage>
</organism>
<reference evidence="4" key="1">
    <citation type="journal article" date="2013" name="Genetics">
        <title>The draft genome and transcriptome of Panagrellus redivivus are shaped by the harsh demands of a free-living lifestyle.</title>
        <authorList>
            <person name="Srinivasan J."/>
            <person name="Dillman A.R."/>
            <person name="Macchietto M.G."/>
            <person name="Heikkinen L."/>
            <person name="Lakso M."/>
            <person name="Fracchia K.M."/>
            <person name="Antoshechkin I."/>
            <person name="Mortazavi A."/>
            <person name="Wong G."/>
            <person name="Sternberg P.W."/>
        </authorList>
    </citation>
    <scope>NUCLEOTIDE SEQUENCE [LARGE SCALE GENOMIC DNA]</scope>
    <source>
        <strain evidence="4">MT8872</strain>
    </source>
</reference>
<evidence type="ECO:0000313" key="4">
    <source>
        <dbReference type="Proteomes" id="UP000492821"/>
    </source>
</evidence>
<keyword evidence="1" id="KW-1015">Disulfide bond</keyword>
<evidence type="ECO:0000256" key="2">
    <source>
        <dbReference type="SAM" id="SignalP"/>
    </source>
</evidence>
<keyword evidence="2" id="KW-0732">Signal</keyword>
<name>A0A7E4V001_PANRE</name>
<evidence type="ECO:0000256" key="1">
    <source>
        <dbReference type="PROSITE-ProRule" id="PRU01005"/>
    </source>
</evidence>
<protein>
    <submittedName>
        <fullName evidence="5">ShKT domain-containing protein</fullName>
    </submittedName>
</protein>
<feature type="chain" id="PRO_5028953881" evidence="2">
    <location>
        <begin position="22"/>
        <end position="95"/>
    </location>
</feature>
<accession>A0A7E4V001</accession>
<dbReference type="SMART" id="SM00254">
    <property type="entry name" value="ShKT"/>
    <property type="match status" value="1"/>
</dbReference>
<dbReference type="Pfam" id="PF01549">
    <property type="entry name" value="ShK"/>
    <property type="match status" value="1"/>
</dbReference>
<dbReference type="Gene3D" id="1.10.10.1940">
    <property type="match status" value="1"/>
</dbReference>
<evidence type="ECO:0000313" key="5">
    <source>
        <dbReference type="WBParaSite" id="Pan_g14900.t1"/>
    </source>
</evidence>
<feature type="signal peptide" evidence="2">
    <location>
        <begin position="1"/>
        <end position="21"/>
    </location>
</feature>
<dbReference type="InterPro" id="IPR003582">
    <property type="entry name" value="ShKT_dom"/>
</dbReference>
<proteinExistence type="predicted"/>
<feature type="domain" description="ShKT" evidence="3">
    <location>
        <begin position="59"/>
        <end position="93"/>
    </location>
</feature>
<comment type="caution">
    <text evidence="1">Lacks conserved residue(s) required for the propagation of feature annotation.</text>
</comment>
<dbReference type="Proteomes" id="UP000492821">
    <property type="component" value="Unassembled WGS sequence"/>
</dbReference>
<reference evidence="5" key="2">
    <citation type="submission" date="2020-10" db="UniProtKB">
        <authorList>
            <consortium name="WormBaseParasite"/>
        </authorList>
    </citation>
    <scope>IDENTIFICATION</scope>
</reference>
<feature type="disulfide bond" evidence="1">
    <location>
        <begin position="59"/>
        <end position="93"/>
    </location>
</feature>
<sequence>MNSTATCFAFIVLCLVGSTLSAPAVKVDVTVVSTAPVDTSSLAPGTTTTTAPELTTTPCGDQLTNCSQYQAECTQPDYQATMYKFCRKTCGMCNL</sequence>
<dbReference type="AlphaFoldDB" id="A0A7E4V001"/>